<evidence type="ECO:0000313" key="4">
    <source>
        <dbReference type="Proteomes" id="UP001230051"/>
    </source>
</evidence>
<gene>
    <name evidence="3" type="primary">Mypop</name>
    <name evidence="3" type="ORF">AOXY_G2872</name>
</gene>
<organism evidence="3 4">
    <name type="scientific">Acipenser oxyrinchus oxyrinchus</name>
    <dbReference type="NCBI Taxonomy" id="40147"/>
    <lineage>
        <taxon>Eukaryota</taxon>
        <taxon>Metazoa</taxon>
        <taxon>Chordata</taxon>
        <taxon>Craniata</taxon>
        <taxon>Vertebrata</taxon>
        <taxon>Euteleostomi</taxon>
        <taxon>Actinopterygii</taxon>
        <taxon>Chondrostei</taxon>
        <taxon>Acipenseriformes</taxon>
        <taxon>Acipenseridae</taxon>
        <taxon>Acipenser</taxon>
    </lineage>
</organism>
<dbReference type="InterPro" id="IPR028002">
    <property type="entry name" value="Myb_DNA-bind_5"/>
</dbReference>
<protein>
    <submittedName>
        <fullName evidence="3">Myb-related transcription factor, partner of profilin-like</fullName>
    </submittedName>
</protein>
<feature type="compositionally biased region" description="Polar residues" evidence="1">
    <location>
        <begin position="147"/>
        <end position="156"/>
    </location>
</feature>
<accession>A0AAD8LU48</accession>
<feature type="region of interest" description="Disordered" evidence="1">
    <location>
        <begin position="133"/>
        <end position="225"/>
    </location>
</feature>
<name>A0AAD8LU48_ACIOX</name>
<feature type="region of interest" description="Disordered" evidence="1">
    <location>
        <begin position="1"/>
        <end position="20"/>
    </location>
</feature>
<reference evidence="3" key="1">
    <citation type="submission" date="2022-02" db="EMBL/GenBank/DDBJ databases">
        <title>Atlantic sturgeon de novo genome assembly.</title>
        <authorList>
            <person name="Stock M."/>
            <person name="Klopp C."/>
            <person name="Guiguen Y."/>
            <person name="Cabau C."/>
            <person name="Parinello H."/>
            <person name="Santidrian Yebra-Pimentel E."/>
            <person name="Kuhl H."/>
            <person name="Dirks R.P."/>
            <person name="Guessner J."/>
            <person name="Wuertz S."/>
            <person name="Du K."/>
            <person name="Schartl M."/>
        </authorList>
    </citation>
    <scope>NUCLEOTIDE SEQUENCE</scope>
    <source>
        <strain evidence="3">STURGEONOMICS-FGT-2020</strain>
        <tissue evidence="3">Whole blood</tissue>
    </source>
</reference>
<evidence type="ECO:0000259" key="2">
    <source>
        <dbReference type="Pfam" id="PF13873"/>
    </source>
</evidence>
<dbReference type="EMBL" id="JAGXEW010000002">
    <property type="protein sequence ID" value="KAK1175211.1"/>
    <property type="molecule type" value="Genomic_DNA"/>
</dbReference>
<dbReference type="AlphaFoldDB" id="A0AAD8LU48"/>
<dbReference type="Proteomes" id="UP001230051">
    <property type="component" value="Unassembled WGS sequence"/>
</dbReference>
<feature type="compositionally biased region" description="Polar residues" evidence="1">
    <location>
        <begin position="101"/>
        <end position="114"/>
    </location>
</feature>
<evidence type="ECO:0000256" key="1">
    <source>
        <dbReference type="SAM" id="MobiDB-lite"/>
    </source>
</evidence>
<proteinExistence type="predicted"/>
<evidence type="ECO:0000313" key="3">
    <source>
        <dbReference type="EMBL" id="KAK1175211.1"/>
    </source>
</evidence>
<feature type="region of interest" description="Disordered" evidence="1">
    <location>
        <begin position="311"/>
        <end position="368"/>
    </location>
</feature>
<feature type="compositionally biased region" description="Low complexity" evidence="1">
    <location>
        <begin position="312"/>
        <end position="333"/>
    </location>
</feature>
<feature type="compositionally biased region" description="Low complexity" evidence="1">
    <location>
        <begin position="1"/>
        <end position="13"/>
    </location>
</feature>
<dbReference type="Pfam" id="PF13873">
    <property type="entry name" value="Myb_DNA-bind_5"/>
    <property type="match status" value="1"/>
</dbReference>
<sequence length="368" mass="41076">MKSEVSESGESSSQVKTRQRSLKLKGEEVELLVDEVVAHYYVLFGSCSNKTTTARKQEIWREIQHKINALGVTQRSIKILKKRWTHTKRRTREKLAKNRAAASTTGRSPSTQEPLTPMEEMIASILLPEQVEGQPGQISTCRDPEKTQQSSGSTNVLEGGWSAGPHSPNSPAEEGEMDEREETPSTAGVHADQPVEEDKVSVHVEPITPSPHAGTPQRPREQAVTPADYDSVILEQQRQNHSMLQHSLQRLNQHMSNQNITQHRICQTLERWQENSTEHNRQMLMSMAAINNTLRGALDVFNRLAWQLAQRSSETPGESGSSTSGTSQTTTPSMTPPQPLRRGLRIHVGGLSRQMDPSPPEGKRGRRQ</sequence>
<dbReference type="PANTHER" id="PTHR23098:SF22">
    <property type="entry name" value="MYB-LIKE DOMAIN-CONTAINING PROTEIN"/>
    <property type="match status" value="1"/>
</dbReference>
<dbReference type="PANTHER" id="PTHR23098">
    <property type="entry name" value="AGAP001331-PA-RELATED"/>
    <property type="match status" value="1"/>
</dbReference>
<feature type="region of interest" description="Disordered" evidence="1">
    <location>
        <begin position="87"/>
        <end position="115"/>
    </location>
</feature>
<keyword evidence="4" id="KW-1185">Reference proteome</keyword>
<dbReference type="GO" id="GO:0005634">
    <property type="term" value="C:nucleus"/>
    <property type="evidence" value="ECO:0007669"/>
    <property type="project" value="TreeGrafter"/>
</dbReference>
<feature type="domain" description="Myb/SANT-like DNA-binding" evidence="2">
    <location>
        <begin position="23"/>
        <end position="97"/>
    </location>
</feature>
<comment type="caution">
    <text evidence="3">The sequence shown here is derived from an EMBL/GenBank/DDBJ whole genome shotgun (WGS) entry which is preliminary data.</text>
</comment>